<feature type="domain" description="OmpR/PhoB-type" evidence="10">
    <location>
        <begin position="130"/>
        <end position="229"/>
    </location>
</feature>
<dbReference type="EMBL" id="PDOD01000005">
    <property type="protein sequence ID" value="PYZ91962.1"/>
    <property type="molecule type" value="Genomic_DNA"/>
</dbReference>
<dbReference type="SMART" id="SM00862">
    <property type="entry name" value="Trans_reg_C"/>
    <property type="match status" value="1"/>
</dbReference>
<feature type="modified residue" description="4-aspartylphosphate" evidence="7">
    <location>
        <position position="54"/>
    </location>
</feature>
<dbReference type="InterPro" id="IPR036388">
    <property type="entry name" value="WH-like_DNA-bd_sf"/>
</dbReference>
<protein>
    <submittedName>
        <fullName evidence="11">DNA-binding response regulator</fullName>
    </submittedName>
</protein>
<keyword evidence="4" id="KW-0805">Transcription regulation</keyword>
<dbReference type="GO" id="GO:0000976">
    <property type="term" value="F:transcription cis-regulatory region binding"/>
    <property type="evidence" value="ECO:0007669"/>
    <property type="project" value="TreeGrafter"/>
</dbReference>
<dbReference type="InterPro" id="IPR011006">
    <property type="entry name" value="CheY-like_superfamily"/>
</dbReference>
<keyword evidence="6" id="KW-0804">Transcription</keyword>
<feature type="domain" description="Response regulatory" evidence="9">
    <location>
        <begin position="5"/>
        <end position="120"/>
    </location>
</feature>
<evidence type="ECO:0000259" key="9">
    <source>
        <dbReference type="PROSITE" id="PS50110"/>
    </source>
</evidence>
<dbReference type="InterPro" id="IPR001789">
    <property type="entry name" value="Sig_transdc_resp-reg_receiver"/>
</dbReference>
<dbReference type="OrthoDB" id="9790442at2"/>
<dbReference type="InterPro" id="IPR001867">
    <property type="entry name" value="OmpR/PhoB-type_DNA-bd"/>
</dbReference>
<dbReference type="Gene3D" id="3.40.50.2300">
    <property type="match status" value="1"/>
</dbReference>
<keyword evidence="3" id="KW-0902">Two-component regulatory system</keyword>
<dbReference type="Gene3D" id="1.10.10.10">
    <property type="entry name" value="Winged helix-like DNA-binding domain superfamily/Winged helix DNA-binding domain"/>
    <property type="match status" value="1"/>
</dbReference>
<dbReference type="GO" id="GO:0005829">
    <property type="term" value="C:cytosol"/>
    <property type="evidence" value="ECO:0007669"/>
    <property type="project" value="TreeGrafter"/>
</dbReference>
<comment type="subcellular location">
    <subcellularLocation>
        <location evidence="1">Cytoplasm</location>
    </subcellularLocation>
</comment>
<evidence type="ECO:0000313" key="12">
    <source>
        <dbReference type="Proteomes" id="UP000248214"/>
    </source>
</evidence>
<dbReference type="PANTHER" id="PTHR48111">
    <property type="entry name" value="REGULATOR OF RPOS"/>
    <property type="match status" value="1"/>
</dbReference>
<evidence type="ECO:0000256" key="1">
    <source>
        <dbReference type="ARBA" id="ARBA00004496"/>
    </source>
</evidence>
<accession>A0A323T7L3</accession>
<evidence type="ECO:0000313" key="11">
    <source>
        <dbReference type="EMBL" id="PYZ91962.1"/>
    </source>
</evidence>
<dbReference type="PANTHER" id="PTHR48111:SF1">
    <property type="entry name" value="TWO-COMPONENT RESPONSE REGULATOR ORR33"/>
    <property type="match status" value="1"/>
</dbReference>
<dbReference type="FunFam" id="1.10.10.10:FF:000018">
    <property type="entry name" value="DNA-binding response regulator ResD"/>
    <property type="match status" value="1"/>
</dbReference>
<proteinExistence type="predicted"/>
<dbReference type="Pfam" id="PF00486">
    <property type="entry name" value="Trans_reg_C"/>
    <property type="match status" value="1"/>
</dbReference>
<dbReference type="AlphaFoldDB" id="A0A323T7L3"/>
<gene>
    <name evidence="11" type="ORF">CR194_17335</name>
</gene>
<dbReference type="Gene3D" id="6.10.250.690">
    <property type="match status" value="1"/>
</dbReference>
<evidence type="ECO:0000256" key="3">
    <source>
        <dbReference type="ARBA" id="ARBA00023012"/>
    </source>
</evidence>
<evidence type="ECO:0000256" key="8">
    <source>
        <dbReference type="PROSITE-ProRule" id="PRU01091"/>
    </source>
</evidence>
<dbReference type="InterPro" id="IPR039420">
    <property type="entry name" value="WalR-like"/>
</dbReference>
<evidence type="ECO:0000256" key="2">
    <source>
        <dbReference type="ARBA" id="ARBA00022553"/>
    </source>
</evidence>
<name>A0A323T7L3_9BACI</name>
<dbReference type="Proteomes" id="UP000248214">
    <property type="component" value="Unassembled WGS sequence"/>
</dbReference>
<dbReference type="CDD" id="cd00383">
    <property type="entry name" value="trans_reg_C"/>
    <property type="match status" value="1"/>
</dbReference>
<evidence type="ECO:0000256" key="6">
    <source>
        <dbReference type="ARBA" id="ARBA00023163"/>
    </source>
</evidence>
<dbReference type="PROSITE" id="PS51755">
    <property type="entry name" value="OMPR_PHOB"/>
    <property type="match status" value="1"/>
</dbReference>
<sequence>MAAEHILIVDDEQEMRTLIKLSLSDKNYLVSEATNGAEAMEIIHNKDIQLVVLDIMMPEIDGFELLKLMRGELNKTTPVILLSALGDTERVVKGLQLGADDYIVKPFEPRELAARLESVLRRSLLQKNPDYFFELKGLTFYPNKYQIIYQQKALPLTKKEFSIFHRLATNTGRVYSREQILNLEWEMAYDGDLRTVDTHIKNIREKLKAEGYQGTVIETVWGIGYKVDENDSSAD</sequence>
<dbReference type="RefSeq" id="WP_110611401.1">
    <property type="nucleotide sequence ID" value="NZ_PDOD01000005.1"/>
</dbReference>
<dbReference type="CDD" id="cd17574">
    <property type="entry name" value="REC_OmpR"/>
    <property type="match status" value="1"/>
</dbReference>
<dbReference type="SUPFAM" id="SSF52172">
    <property type="entry name" value="CheY-like"/>
    <property type="match status" value="1"/>
</dbReference>
<keyword evidence="2 7" id="KW-0597">Phosphoprotein</keyword>
<organism evidence="11 12">
    <name type="scientific">Salipaludibacillus keqinensis</name>
    <dbReference type="NCBI Taxonomy" id="2045207"/>
    <lineage>
        <taxon>Bacteria</taxon>
        <taxon>Bacillati</taxon>
        <taxon>Bacillota</taxon>
        <taxon>Bacilli</taxon>
        <taxon>Bacillales</taxon>
        <taxon>Bacillaceae</taxon>
    </lineage>
</organism>
<dbReference type="GO" id="GO:0000156">
    <property type="term" value="F:phosphorelay response regulator activity"/>
    <property type="evidence" value="ECO:0007669"/>
    <property type="project" value="TreeGrafter"/>
</dbReference>
<evidence type="ECO:0000256" key="5">
    <source>
        <dbReference type="ARBA" id="ARBA00023125"/>
    </source>
</evidence>
<dbReference type="Pfam" id="PF00072">
    <property type="entry name" value="Response_reg"/>
    <property type="match status" value="1"/>
</dbReference>
<dbReference type="SMART" id="SM00448">
    <property type="entry name" value="REC"/>
    <property type="match status" value="1"/>
</dbReference>
<keyword evidence="12" id="KW-1185">Reference proteome</keyword>
<evidence type="ECO:0000259" key="10">
    <source>
        <dbReference type="PROSITE" id="PS51755"/>
    </source>
</evidence>
<comment type="caution">
    <text evidence="11">The sequence shown here is derived from an EMBL/GenBank/DDBJ whole genome shotgun (WGS) entry which is preliminary data.</text>
</comment>
<dbReference type="GO" id="GO:0032993">
    <property type="term" value="C:protein-DNA complex"/>
    <property type="evidence" value="ECO:0007669"/>
    <property type="project" value="TreeGrafter"/>
</dbReference>
<reference evidence="11 12" key="1">
    <citation type="submission" date="2017-10" db="EMBL/GenBank/DDBJ databases">
        <title>Bacillus sp. nov., a halophilic bacterium isolated from a Keqin Lake.</title>
        <authorList>
            <person name="Wang H."/>
        </authorList>
    </citation>
    <scope>NUCLEOTIDE SEQUENCE [LARGE SCALE GENOMIC DNA]</scope>
    <source>
        <strain evidence="11 12">KQ-12</strain>
    </source>
</reference>
<keyword evidence="5 8" id="KW-0238">DNA-binding</keyword>
<dbReference type="GO" id="GO:0006355">
    <property type="term" value="P:regulation of DNA-templated transcription"/>
    <property type="evidence" value="ECO:0007669"/>
    <property type="project" value="InterPro"/>
</dbReference>
<dbReference type="PROSITE" id="PS50110">
    <property type="entry name" value="RESPONSE_REGULATORY"/>
    <property type="match status" value="1"/>
</dbReference>
<feature type="DNA-binding region" description="OmpR/PhoB-type" evidence="8">
    <location>
        <begin position="130"/>
        <end position="229"/>
    </location>
</feature>
<dbReference type="FunFam" id="3.40.50.2300:FF:000001">
    <property type="entry name" value="DNA-binding response regulator PhoB"/>
    <property type="match status" value="1"/>
</dbReference>
<evidence type="ECO:0000256" key="4">
    <source>
        <dbReference type="ARBA" id="ARBA00023015"/>
    </source>
</evidence>
<evidence type="ECO:0000256" key="7">
    <source>
        <dbReference type="PROSITE-ProRule" id="PRU00169"/>
    </source>
</evidence>